<sequence>MEKFREILRLHELGYSQCAIAQSCAVARSTVQDYIRRASAKGLSYEQLNKLSDSEAQEQLGKGKRKVTQSAEPIDFARVDLELQRKGVTLALLWQEGLDKQQWQCSYGTFCRRYNQWRGQKQLSMRQVYRGGEKLFVDYCGLTIPVVHPKTGEVNSAQIFVACLGASNYTYAEATPSQELSHWIGAHQRALAFLGGVPECIVPDNLKSGVTDPCRYEPGVNRSYQEFAEHYSLAIIPARPSKPRDKAKVEKAVQEVERQILAPVRHEQFTSFTDLNATIAIRLKRLNERVMHGYGLSRQALFEQVDKPALKPLPTQQFVFARWKTAKVNLDYHIEVERHYYSVPYWFVQREVRVKVSEQLIEVFHDGKRLACHERSRVSYRHTTLPDHMPPEHWAYKRQSKERFLAWAQQIGPHTQAQVQAIFDRKDHEEQAFRSIRGLQRLGQQSGSDRLEAACQRANVFGMVGLRRVRSILDTHLDCEPVPTQPDPAPVVEHANVRGPLYYH</sequence>
<feature type="domain" description="Integrase catalytic" evidence="2">
    <location>
        <begin position="123"/>
        <end position="306"/>
    </location>
</feature>
<proteinExistence type="inferred from homology"/>
<dbReference type="PROSITE" id="PS50994">
    <property type="entry name" value="INTEGRASE"/>
    <property type="match status" value="1"/>
</dbReference>
<dbReference type="Gene3D" id="3.30.420.10">
    <property type="entry name" value="Ribonuclease H-like superfamily/Ribonuclease H"/>
    <property type="match status" value="1"/>
</dbReference>
<dbReference type="Proteomes" id="UP000282574">
    <property type="component" value="Unassembled WGS sequence"/>
</dbReference>
<protein>
    <submittedName>
        <fullName evidence="3">Integrase</fullName>
    </submittedName>
</protein>
<dbReference type="InterPro" id="IPR036397">
    <property type="entry name" value="RNaseH_sf"/>
</dbReference>
<dbReference type="SUPFAM" id="SSF53098">
    <property type="entry name" value="Ribonuclease H-like"/>
    <property type="match status" value="1"/>
</dbReference>
<gene>
    <name evidence="3" type="ORF">DSM107010_58360</name>
</gene>
<reference evidence="3 4" key="1">
    <citation type="journal article" date="2019" name="Genome Biol. Evol.">
        <title>Day and night: Metabolic profiles and evolutionary relationships of six axenic non-marine cyanobacteria.</title>
        <authorList>
            <person name="Will S.E."/>
            <person name="Henke P."/>
            <person name="Boedeker C."/>
            <person name="Huang S."/>
            <person name="Brinkmann H."/>
            <person name="Rohde M."/>
            <person name="Jarek M."/>
            <person name="Friedl T."/>
            <person name="Seufert S."/>
            <person name="Schumacher M."/>
            <person name="Overmann J."/>
            <person name="Neumann-Schaal M."/>
            <person name="Petersen J."/>
        </authorList>
    </citation>
    <scope>NUCLEOTIDE SEQUENCE [LARGE SCALE GENOMIC DNA]</scope>
    <source>
        <strain evidence="3 4">SAG 39.79</strain>
    </source>
</reference>
<comment type="similarity">
    <text evidence="1">Belongs to the transposase IS21/IS408/IS1162 family.</text>
</comment>
<accession>A0AB37UBA1</accession>
<dbReference type="PANTHER" id="PTHR35004:SF8">
    <property type="entry name" value="TRANSPOSASE RV3428C-RELATED"/>
    <property type="match status" value="1"/>
</dbReference>
<evidence type="ECO:0000259" key="2">
    <source>
        <dbReference type="PROSITE" id="PS50994"/>
    </source>
</evidence>
<dbReference type="InterPro" id="IPR001584">
    <property type="entry name" value="Integrase_cat-core"/>
</dbReference>
<organism evidence="3 4">
    <name type="scientific">Chroococcidiopsis cubana SAG 39.79</name>
    <dbReference type="NCBI Taxonomy" id="388085"/>
    <lineage>
        <taxon>Bacteria</taxon>
        <taxon>Bacillati</taxon>
        <taxon>Cyanobacteriota</taxon>
        <taxon>Cyanophyceae</taxon>
        <taxon>Chroococcidiopsidales</taxon>
        <taxon>Chroococcidiopsidaceae</taxon>
        <taxon>Chroococcidiopsis</taxon>
    </lineage>
</organism>
<keyword evidence="4" id="KW-1185">Reference proteome</keyword>
<dbReference type="GO" id="GO:0015074">
    <property type="term" value="P:DNA integration"/>
    <property type="evidence" value="ECO:0007669"/>
    <property type="project" value="InterPro"/>
</dbReference>
<dbReference type="PANTHER" id="PTHR35004">
    <property type="entry name" value="TRANSPOSASE RV3428C-RELATED"/>
    <property type="match status" value="1"/>
</dbReference>
<comment type="caution">
    <text evidence="3">The sequence shown here is derived from an EMBL/GenBank/DDBJ whole genome shotgun (WGS) entry which is preliminary data.</text>
</comment>
<dbReference type="Pfam" id="PF22483">
    <property type="entry name" value="Mu-transpos_C_2"/>
    <property type="match status" value="1"/>
</dbReference>
<dbReference type="PROSITE" id="PS51257">
    <property type="entry name" value="PROKAR_LIPOPROTEIN"/>
    <property type="match status" value="1"/>
</dbReference>
<dbReference type="GO" id="GO:0003676">
    <property type="term" value="F:nucleic acid binding"/>
    <property type="evidence" value="ECO:0007669"/>
    <property type="project" value="InterPro"/>
</dbReference>
<dbReference type="EMBL" id="RSCK01000088">
    <property type="protein sequence ID" value="RUT04199.1"/>
    <property type="molecule type" value="Genomic_DNA"/>
</dbReference>
<evidence type="ECO:0000313" key="4">
    <source>
        <dbReference type="Proteomes" id="UP000282574"/>
    </source>
</evidence>
<evidence type="ECO:0000256" key="1">
    <source>
        <dbReference type="ARBA" id="ARBA00009277"/>
    </source>
</evidence>
<evidence type="ECO:0000313" key="3">
    <source>
        <dbReference type="EMBL" id="RUT04199.1"/>
    </source>
</evidence>
<dbReference type="RefSeq" id="WP_199755824.1">
    <property type="nucleotide sequence ID" value="NZ_RSCK01000088.1"/>
</dbReference>
<dbReference type="InterPro" id="IPR054353">
    <property type="entry name" value="IstA-like_C"/>
</dbReference>
<dbReference type="NCBIfam" id="NF033546">
    <property type="entry name" value="transpos_IS21"/>
    <property type="match status" value="1"/>
</dbReference>
<name>A0AB37UBA1_9CYAN</name>
<dbReference type="InterPro" id="IPR012337">
    <property type="entry name" value="RNaseH-like_sf"/>
</dbReference>
<dbReference type="AlphaFoldDB" id="A0AB37UBA1"/>